<dbReference type="Proteomes" id="UP000617979">
    <property type="component" value="Unassembled WGS sequence"/>
</dbReference>
<dbReference type="EMBL" id="BMEX01000020">
    <property type="protein sequence ID" value="GGA55987.1"/>
    <property type="molecule type" value="Genomic_DNA"/>
</dbReference>
<organism evidence="2 3">
    <name type="scientific">Kroppenstedtia guangzhouensis</name>
    <dbReference type="NCBI Taxonomy" id="1274356"/>
    <lineage>
        <taxon>Bacteria</taxon>
        <taxon>Bacillati</taxon>
        <taxon>Bacillota</taxon>
        <taxon>Bacilli</taxon>
        <taxon>Bacillales</taxon>
        <taxon>Thermoactinomycetaceae</taxon>
        <taxon>Kroppenstedtia</taxon>
    </lineage>
</organism>
<name>A0ABQ1H2W0_9BACL</name>
<sequence length="67" mass="7837">MELEGFQQHHVDEGYPPAKPRLQSINKKEWDALSHVEQAALLEEVKKNRAAHRRQPVSPHFEKLMQP</sequence>
<evidence type="ECO:0000313" key="3">
    <source>
        <dbReference type="Proteomes" id="UP000617979"/>
    </source>
</evidence>
<dbReference type="RefSeq" id="WP_188433472.1">
    <property type="nucleotide sequence ID" value="NZ_BMEX01000020.1"/>
</dbReference>
<accession>A0ABQ1H2W0</accession>
<comment type="caution">
    <text evidence="2">The sequence shown here is derived from an EMBL/GenBank/DDBJ whole genome shotgun (WGS) entry which is preliminary data.</text>
</comment>
<evidence type="ECO:0000313" key="2">
    <source>
        <dbReference type="EMBL" id="GGA55987.1"/>
    </source>
</evidence>
<gene>
    <name evidence="2" type="ORF">GCM10007416_31480</name>
</gene>
<proteinExistence type="predicted"/>
<keyword evidence="3" id="KW-1185">Reference proteome</keyword>
<feature type="region of interest" description="Disordered" evidence="1">
    <location>
        <begin position="47"/>
        <end position="67"/>
    </location>
</feature>
<feature type="region of interest" description="Disordered" evidence="1">
    <location>
        <begin position="1"/>
        <end position="20"/>
    </location>
</feature>
<reference evidence="3" key="1">
    <citation type="journal article" date="2019" name="Int. J. Syst. Evol. Microbiol.">
        <title>The Global Catalogue of Microorganisms (GCM) 10K type strain sequencing project: providing services to taxonomists for standard genome sequencing and annotation.</title>
        <authorList>
            <consortium name="The Broad Institute Genomics Platform"/>
            <consortium name="The Broad Institute Genome Sequencing Center for Infectious Disease"/>
            <person name="Wu L."/>
            <person name="Ma J."/>
        </authorList>
    </citation>
    <scope>NUCLEOTIDE SEQUENCE [LARGE SCALE GENOMIC DNA]</scope>
    <source>
        <strain evidence="3">CGMCC 1.12404</strain>
    </source>
</reference>
<protein>
    <submittedName>
        <fullName evidence="2">Uncharacterized protein</fullName>
    </submittedName>
</protein>
<evidence type="ECO:0000256" key="1">
    <source>
        <dbReference type="SAM" id="MobiDB-lite"/>
    </source>
</evidence>